<keyword evidence="1" id="KW-1133">Transmembrane helix</keyword>
<name>W5W7P3_9PSEU</name>
<feature type="transmembrane region" description="Helical" evidence="1">
    <location>
        <begin position="23"/>
        <end position="44"/>
    </location>
</feature>
<accession>W5W7P3</accession>
<proteinExistence type="predicted"/>
<organism evidence="2 3">
    <name type="scientific">Kutzneria albida DSM 43870</name>
    <dbReference type="NCBI Taxonomy" id="1449976"/>
    <lineage>
        <taxon>Bacteria</taxon>
        <taxon>Bacillati</taxon>
        <taxon>Actinomycetota</taxon>
        <taxon>Actinomycetes</taxon>
        <taxon>Pseudonocardiales</taxon>
        <taxon>Pseudonocardiaceae</taxon>
        <taxon>Kutzneria</taxon>
    </lineage>
</organism>
<dbReference type="RefSeq" id="WP_035967022.1">
    <property type="nucleotide sequence ID" value="NZ_CP007155.1"/>
</dbReference>
<evidence type="ECO:0000313" key="2">
    <source>
        <dbReference type="EMBL" id="AHH94234.1"/>
    </source>
</evidence>
<dbReference type="KEGG" id="kal:KALB_860"/>
<dbReference type="Proteomes" id="UP000019225">
    <property type="component" value="Chromosome"/>
</dbReference>
<dbReference type="InterPro" id="IPR025443">
    <property type="entry name" value="DUF4307"/>
</dbReference>
<gene>
    <name evidence="2" type="ORF">KALB_860</name>
</gene>
<protein>
    <submittedName>
        <fullName evidence="2">Putative membrane protein</fullName>
    </submittedName>
</protein>
<sequence>MVTQRQLPADRYGSRAKPPAPRWLRWAGLALFVVLGLVVAVIGYQNLGTQPIETEGVDRQVIDDGSVRISFSVRRDDPAKPADCIVRARSADGDESGRREVYIAPGGTSVTVTTVLHTSKRAVSGEVFGCSYQVPAYLVAP</sequence>
<dbReference type="STRING" id="1449976.KALB_860"/>
<evidence type="ECO:0000313" key="3">
    <source>
        <dbReference type="Proteomes" id="UP000019225"/>
    </source>
</evidence>
<evidence type="ECO:0000256" key="1">
    <source>
        <dbReference type="SAM" id="Phobius"/>
    </source>
</evidence>
<dbReference type="AlphaFoldDB" id="W5W7P3"/>
<dbReference type="Pfam" id="PF14155">
    <property type="entry name" value="DUF4307"/>
    <property type="match status" value="1"/>
</dbReference>
<keyword evidence="1" id="KW-0812">Transmembrane</keyword>
<dbReference type="eggNOG" id="ENOG5033B4I">
    <property type="taxonomic scope" value="Bacteria"/>
</dbReference>
<dbReference type="EMBL" id="CP007155">
    <property type="protein sequence ID" value="AHH94234.1"/>
    <property type="molecule type" value="Genomic_DNA"/>
</dbReference>
<dbReference type="HOGENOM" id="CLU_121826_0_1_11"/>
<keyword evidence="3" id="KW-1185">Reference proteome</keyword>
<keyword evidence="1" id="KW-0472">Membrane</keyword>
<reference evidence="2 3" key="1">
    <citation type="journal article" date="2014" name="BMC Genomics">
        <title>Complete genome sequence of producer of the glycopeptide antibiotic Aculeximycin Kutzneria albida DSM 43870T, a representative of minor genus of Pseudonocardiaceae.</title>
        <authorList>
            <person name="Rebets Y."/>
            <person name="Tokovenko B."/>
            <person name="Lushchyk I."/>
            <person name="Ruckert C."/>
            <person name="Zaburannyi N."/>
            <person name="Bechthold A."/>
            <person name="Kalinowski J."/>
            <person name="Luzhetskyy A."/>
        </authorList>
    </citation>
    <scope>NUCLEOTIDE SEQUENCE [LARGE SCALE GENOMIC DNA]</scope>
    <source>
        <strain evidence="2">DSM 43870</strain>
    </source>
</reference>